<dbReference type="InterPro" id="IPR011545">
    <property type="entry name" value="DEAD/DEAH_box_helicase_dom"/>
</dbReference>
<dbReference type="GO" id="GO:0005524">
    <property type="term" value="F:ATP binding"/>
    <property type="evidence" value="ECO:0007669"/>
    <property type="project" value="InterPro"/>
</dbReference>
<dbReference type="GO" id="GO:0003676">
    <property type="term" value="F:nucleic acid binding"/>
    <property type="evidence" value="ECO:0007669"/>
    <property type="project" value="InterPro"/>
</dbReference>
<dbReference type="Gene3D" id="3.40.50.300">
    <property type="entry name" value="P-loop containing nucleotide triphosphate hydrolases"/>
    <property type="match status" value="1"/>
</dbReference>
<comment type="caution">
    <text evidence="2">The sequence shown here is derived from an EMBL/GenBank/DDBJ whole genome shotgun (WGS) entry which is preliminary data.</text>
</comment>
<reference evidence="2" key="1">
    <citation type="journal article" date="2014" name="Front. Microbiol.">
        <title>High frequency of phylogenetically diverse reductive dehalogenase-homologous genes in deep subseafloor sedimentary metagenomes.</title>
        <authorList>
            <person name="Kawai M."/>
            <person name="Futagami T."/>
            <person name="Toyoda A."/>
            <person name="Takaki Y."/>
            <person name="Nishi S."/>
            <person name="Hori S."/>
            <person name="Arai W."/>
            <person name="Tsubouchi T."/>
            <person name="Morono Y."/>
            <person name="Uchiyama I."/>
            <person name="Ito T."/>
            <person name="Fujiyama A."/>
            <person name="Inagaki F."/>
            <person name="Takami H."/>
        </authorList>
    </citation>
    <scope>NUCLEOTIDE SEQUENCE</scope>
    <source>
        <strain evidence="2">Expedition CK06-06</strain>
    </source>
</reference>
<organism evidence="2">
    <name type="scientific">marine sediment metagenome</name>
    <dbReference type="NCBI Taxonomy" id="412755"/>
    <lineage>
        <taxon>unclassified sequences</taxon>
        <taxon>metagenomes</taxon>
        <taxon>ecological metagenomes</taxon>
    </lineage>
</organism>
<protein>
    <recommendedName>
        <fullName evidence="1">DEAD/DEAH-box helicase domain-containing protein</fullName>
    </recommendedName>
</protein>
<dbReference type="Pfam" id="PF00270">
    <property type="entry name" value="DEAD"/>
    <property type="match status" value="1"/>
</dbReference>
<proteinExistence type="predicted"/>
<gene>
    <name evidence="2" type="ORF">S06H3_50276</name>
</gene>
<dbReference type="InterPro" id="IPR027417">
    <property type="entry name" value="P-loop_NTPase"/>
</dbReference>
<name>X1PHM2_9ZZZZ</name>
<dbReference type="AlphaFoldDB" id="X1PHM2"/>
<feature type="domain" description="DEAD/DEAH-box helicase" evidence="1">
    <location>
        <begin position="99"/>
        <end position="136"/>
    </location>
</feature>
<evidence type="ECO:0000259" key="1">
    <source>
        <dbReference type="Pfam" id="PF00270"/>
    </source>
</evidence>
<sequence>MNVLHPLDLYESLKEAYLSYYDTAFRVRDEGIQAERHHLLRHGNVLFTEPLLEPVPSYEEFNSINELAPDIGLTQEQAEMLAQAVFNSPSSFRLRNHQQDSLVTSIAGTEKRNLVVTAGTGSGKTEAFMLPILARLI</sequence>
<dbReference type="EMBL" id="BARV01031820">
    <property type="protein sequence ID" value="GAI41971.1"/>
    <property type="molecule type" value="Genomic_DNA"/>
</dbReference>
<evidence type="ECO:0000313" key="2">
    <source>
        <dbReference type="EMBL" id="GAI41971.1"/>
    </source>
</evidence>
<feature type="non-terminal residue" evidence="2">
    <location>
        <position position="137"/>
    </location>
</feature>
<accession>X1PHM2</accession>
<dbReference type="SUPFAM" id="SSF52540">
    <property type="entry name" value="P-loop containing nucleoside triphosphate hydrolases"/>
    <property type="match status" value="1"/>
</dbReference>